<dbReference type="EMBL" id="FRFC01000003">
    <property type="protein sequence ID" value="SHO45155.1"/>
    <property type="molecule type" value="Genomic_DNA"/>
</dbReference>
<evidence type="ECO:0000313" key="2">
    <source>
        <dbReference type="Proteomes" id="UP000232412"/>
    </source>
</evidence>
<sequence>MVEESIEYSDIAFSQCWSLDETQTDSNVFIYHTLEIRDQSPSVKITNDIESTN</sequence>
<protein>
    <submittedName>
        <fullName evidence="1">Uncharacterized protein</fullName>
    </submittedName>
</protein>
<gene>
    <name evidence="1" type="ORF">NSIN_20554</name>
</gene>
<dbReference type="Proteomes" id="UP000232412">
    <property type="component" value="Unassembled WGS sequence"/>
</dbReference>
<name>A0A2H1EGL8_9ARCH</name>
<evidence type="ECO:0000313" key="1">
    <source>
        <dbReference type="EMBL" id="SHO45155.1"/>
    </source>
</evidence>
<organism evidence="1 2">
    <name type="scientific">Nitrosotalea sinensis</name>
    <dbReference type="NCBI Taxonomy" id="1499975"/>
    <lineage>
        <taxon>Archaea</taxon>
        <taxon>Nitrososphaerota</taxon>
        <taxon>Nitrososphaeria</taxon>
        <taxon>Nitrosotaleales</taxon>
        <taxon>Nitrosotaleaceae</taxon>
        <taxon>Nitrosotalea</taxon>
    </lineage>
</organism>
<keyword evidence="2" id="KW-1185">Reference proteome</keyword>
<dbReference type="RefSeq" id="WP_165775238.1">
    <property type="nucleotide sequence ID" value="NZ_FRFC01000003.1"/>
</dbReference>
<proteinExistence type="predicted"/>
<reference evidence="2" key="1">
    <citation type="submission" date="2016-12" db="EMBL/GenBank/DDBJ databases">
        <authorList>
            <person name="Herbold C."/>
        </authorList>
    </citation>
    <scope>NUCLEOTIDE SEQUENCE [LARGE SCALE GENOMIC DNA]</scope>
</reference>
<dbReference type="AlphaFoldDB" id="A0A2H1EGL8"/>
<accession>A0A2H1EGL8</accession>